<reference evidence="4 5" key="1">
    <citation type="journal article" date="2018" name="Sci. Adv.">
        <title>Multi-heme cytochromes provide a pathway for survival in energy-limited environments.</title>
        <authorList>
            <person name="Deng X."/>
            <person name="Dohmae N."/>
            <person name="Nealson K.H."/>
            <person name="Hashimoto K."/>
            <person name="Okamoto A."/>
        </authorList>
    </citation>
    <scope>NUCLEOTIDE SEQUENCE [LARGE SCALE GENOMIC DNA]</scope>
    <source>
        <strain evidence="4 5">IS5</strain>
    </source>
</reference>
<evidence type="ECO:0000256" key="3">
    <source>
        <dbReference type="PROSITE-ProRule" id="PRU00339"/>
    </source>
</evidence>
<dbReference type="RefSeq" id="WP_126375684.1">
    <property type="nucleotide sequence ID" value="NZ_AP017378.1"/>
</dbReference>
<dbReference type="Gene3D" id="1.25.40.10">
    <property type="entry name" value="Tetratricopeptide repeat domain"/>
    <property type="match status" value="2"/>
</dbReference>
<dbReference type="PROSITE" id="PS50005">
    <property type="entry name" value="TPR"/>
    <property type="match status" value="2"/>
</dbReference>
<dbReference type="PANTHER" id="PTHR45586">
    <property type="entry name" value="TPR REPEAT-CONTAINING PROTEIN PA4667"/>
    <property type="match status" value="1"/>
</dbReference>
<dbReference type="KEGG" id="dfl:DFE_0159"/>
<dbReference type="SMART" id="SM00028">
    <property type="entry name" value="TPR"/>
    <property type="match status" value="3"/>
</dbReference>
<dbReference type="Proteomes" id="UP000269883">
    <property type="component" value="Chromosome"/>
</dbReference>
<dbReference type="InterPro" id="IPR011990">
    <property type="entry name" value="TPR-like_helical_dom_sf"/>
</dbReference>
<accession>A0A2Z6AUL3</accession>
<gene>
    <name evidence="4" type="ORF">DFE_0159</name>
</gene>
<proteinExistence type="predicted"/>
<evidence type="ECO:0000313" key="4">
    <source>
        <dbReference type="EMBL" id="BBD06885.1"/>
    </source>
</evidence>
<dbReference type="EMBL" id="AP017378">
    <property type="protein sequence ID" value="BBD06885.1"/>
    <property type="molecule type" value="Genomic_DNA"/>
</dbReference>
<evidence type="ECO:0000256" key="2">
    <source>
        <dbReference type="ARBA" id="ARBA00022803"/>
    </source>
</evidence>
<name>A0A2Z6AUL3_9BACT</name>
<dbReference type="SUPFAM" id="SSF48452">
    <property type="entry name" value="TPR-like"/>
    <property type="match status" value="1"/>
</dbReference>
<dbReference type="Pfam" id="PF14559">
    <property type="entry name" value="TPR_19"/>
    <property type="match status" value="1"/>
</dbReference>
<keyword evidence="2 3" id="KW-0802">TPR repeat</keyword>
<dbReference type="PANTHER" id="PTHR45586:SF1">
    <property type="entry name" value="LIPOPOLYSACCHARIDE ASSEMBLY PROTEIN B"/>
    <property type="match status" value="1"/>
</dbReference>
<keyword evidence="5" id="KW-1185">Reference proteome</keyword>
<dbReference type="InterPro" id="IPR019734">
    <property type="entry name" value="TPR_rpt"/>
</dbReference>
<feature type="repeat" description="TPR" evidence="3">
    <location>
        <begin position="159"/>
        <end position="192"/>
    </location>
</feature>
<evidence type="ECO:0000313" key="5">
    <source>
        <dbReference type="Proteomes" id="UP000269883"/>
    </source>
</evidence>
<dbReference type="AlphaFoldDB" id="A0A2Z6AUL3"/>
<feature type="repeat" description="TPR" evidence="3">
    <location>
        <begin position="193"/>
        <end position="226"/>
    </location>
</feature>
<protein>
    <submittedName>
        <fullName evidence="4">Tetratricopeptide TPR_1 repeat-containing protein</fullName>
    </submittedName>
</protein>
<sequence>MYPQTLGVYSKKGDKEVGSGGTTSSYQQETFWFARRISDEKYEVRPLSSNHVPTGMKTLLGKGEFIAQFTPEARYYETRTLPVLKSLQKKIELGEQFFKKGLLSKAEKEFLKATMIDEESAPANLGLGSVYAEQGEFKKVKKVIGILLNSDMAFQEEQRQEFNVFGITLRKQGLHEDAIRFYSKALEYNDSDEHLNFNLARAYYEHGDHLECLQNIETALKINPNFVEAKKFLDFLRKTS</sequence>
<organism evidence="4 5">
    <name type="scientific">Desulfovibrio ferrophilus</name>
    <dbReference type="NCBI Taxonomy" id="241368"/>
    <lineage>
        <taxon>Bacteria</taxon>
        <taxon>Pseudomonadati</taxon>
        <taxon>Thermodesulfobacteriota</taxon>
        <taxon>Desulfovibrionia</taxon>
        <taxon>Desulfovibrionales</taxon>
        <taxon>Desulfovibrionaceae</taxon>
        <taxon>Desulfovibrio</taxon>
    </lineage>
</organism>
<dbReference type="InterPro" id="IPR051012">
    <property type="entry name" value="CellSynth/LPSAsmb/PSIAsmb"/>
</dbReference>
<dbReference type="OrthoDB" id="5469953at2"/>
<keyword evidence="1" id="KW-0677">Repeat</keyword>
<evidence type="ECO:0000256" key="1">
    <source>
        <dbReference type="ARBA" id="ARBA00022737"/>
    </source>
</evidence>